<dbReference type="PANTHER" id="PTHR34980">
    <property type="entry name" value="INNER MEMBRANE PROTEIN-RELATED-RELATED"/>
    <property type="match status" value="1"/>
</dbReference>
<feature type="compositionally biased region" description="Polar residues" evidence="1">
    <location>
        <begin position="121"/>
        <end position="149"/>
    </location>
</feature>
<evidence type="ECO:0000256" key="2">
    <source>
        <dbReference type="SAM" id="Phobius"/>
    </source>
</evidence>
<accession>A0A420FHI6</accession>
<gene>
    <name evidence="3" type="ORF">BCY89_14405</name>
</gene>
<dbReference type="Pfam" id="PF05656">
    <property type="entry name" value="DUF805"/>
    <property type="match status" value="1"/>
</dbReference>
<keyword evidence="2" id="KW-0472">Membrane</keyword>
<dbReference type="PANTHER" id="PTHR34980:SF2">
    <property type="entry name" value="INNER MEMBRANE PROTEIN YHAH-RELATED"/>
    <property type="match status" value="1"/>
</dbReference>
<evidence type="ECO:0000313" key="4">
    <source>
        <dbReference type="Proteomes" id="UP000286402"/>
    </source>
</evidence>
<dbReference type="AlphaFoldDB" id="A0A420FHI6"/>
<comment type="caution">
    <text evidence="3">The sequence shown here is derived from an EMBL/GenBank/DDBJ whole genome shotgun (WGS) entry which is preliminary data.</text>
</comment>
<evidence type="ECO:0008006" key="5">
    <source>
        <dbReference type="Google" id="ProtNLM"/>
    </source>
</evidence>
<protein>
    <recommendedName>
        <fullName evidence="5">DUF805 domain-containing protein</fullName>
    </recommendedName>
</protein>
<keyword evidence="2" id="KW-1133">Transmembrane helix</keyword>
<dbReference type="RefSeq" id="WP_120335657.1">
    <property type="nucleotide sequence ID" value="NZ_MCAQ01000027.1"/>
</dbReference>
<organism evidence="3 4">
    <name type="scientific">Sphingobacterium siyangense</name>
    <dbReference type="NCBI Taxonomy" id="459529"/>
    <lineage>
        <taxon>Bacteria</taxon>
        <taxon>Pseudomonadati</taxon>
        <taxon>Bacteroidota</taxon>
        <taxon>Sphingobacteriia</taxon>
        <taxon>Sphingobacteriales</taxon>
        <taxon>Sphingobacteriaceae</taxon>
        <taxon>Sphingobacterium</taxon>
    </lineage>
</organism>
<dbReference type="Proteomes" id="UP000286402">
    <property type="component" value="Unassembled WGS sequence"/>
</dbReference>
<feature type="transmembrane region" description="Helical" evidence="2">
    <location>
        <begin position="27"/>
        <end position="44"/>
    </location>
</feature>
<evidence type="ECO:0000256" key="1">
    <source>
        <dbReference type="SAM" id="MobiDB-lite"/>
    </source>
</evidence>
<feature type="transmembrane region" description="Helical" evidence="2">
    <location>
        <begin position="82"/>
        <end position="102"/>
    </location>
</feature>
<dbReference type="InterPro" id="IPR008523">
    <property type="entry name" value="DUF805"/>
</dbReference>
<feature type="transmembrane region" description="Helical" evidence="2">
    <location>
        <begin position="50"/>
        <end position="70"/>
    </location>
</feature>
<dbReference type="EMBL" id="MCAQ01000027">
    <property type="protein sequence ID" value="RKF32376.1"/>
    <property type="molecule type" value="Genomic_DNA"/>
</dbReference>
<name>A0A420FHI6_9SPHI</name>
<proteinExistence type="predicted"/>
<sequence length="162" mass="18121">MELKEAFLKVVRDNYANFEGRARRKEYWMYILTVLIIGAVFGILGKIASLFTYISGLVSLALFIPGIAVTVRRLHDSNKSGWFILVFFIPFIGWIYLFYLLVLEGDKASNQYGPDPKAIENGSNHPFTQSQDPFGSSRPQDPFGSSQPSNPAPPAPDKDPFA</sequence>
<feature type="region of interest" description="Disordered" evidence="1">
    <location>
        <begin position="113"/>
        <end position="162"/>
    </location>
</feature>
<keyword evidence="2" id="KW-0812">Transmembrane</keyword>
<keyword evidence="4" id="KW-1185">Reference proteome</keyword>
<dbReference type="GO" id="GO:0005886">
    <property type="term" value="C:plasma membrane"/>
    <property type="evidence" value="ECO:0007669"/>
    <property type="project" value="TreeGrafter"/>
</dbReference>
<evidence type="ECO:0000313" key="3">
    <source>
        <dbReference type="EMBL" id="RKF32376.1"/>
    </source>
</evidence>
<reference evidence="3 4" key="1">
    <citation type="submission" date="2016-07" db="EMBL/GenBank/DDBJ databases">
        <title>Genome analysis of Sphingobacterium siyangense T12B17.</title>
        <authorList>
            <person name="Xu D."/>
            <person name="Su Y."/>
            <person name="Zheng S."/>
        </authorList>
    </citation>
    <scope>NUCLEOTIDE SEQUENCE [LARGE SCALE GENOMIC DNA]</scope>
    <source>
        <strain evidence="3 4">T12B17</strain>
    </source>
</reference>